<keyword evidence="6" id="KW-0408">Iron</keyword>
<sequence>MKFSLLSGLLAGTAMSAAVPNMDDLLSPLTADAFKDFHARGIDARQNRAAPQGAGALPFVPPPFNAAQQAVPNTGANRFIAPGNGDERGPCPGLNAMANHGYLPRNGIASIDQFTQGTRRVFGMAPDLGGFLARYGAIVDGNGTHWSIGGRPRTGISGSHNNYETDSSPCRADLNQYGSNGELIVSQFRNLYNRQSGATANYNLEVLRAFRKERYAESIQKNPYFAYLPFGGIAVSQAAFTFIYRFMGNKSAEFPSGVLNREVLKSFMSIQGPDNALRWIPGNERIPNNWYKRNPSDEYSVPYFQSDIQYFAQTVPELLVVGCNKGAVNTFSPFDPAQLSGGAYTAQQVAANPICFASEFTKAQIPLLTGLPASDSRVAPLFATLNAVTGALNCQSIGSVNQSTLAACPGFSFYGGPTGPVAPGAIQTR</sequence>
<organism evidence="10 11">
    <name type="scientific">Cercospora berteroae</name>
    <dbReference type="NCBI Taxonomy" id="357750"/>
    <lineage>
        <taxon>Eukaryota</taxon>
        <taxon>Fungi</taxon>
        <taxon>Dikarya</taxon>
        <taxon>Ascomycota</taxon>
        <taxon>Pezizomycotina</taxon>
        <taxon>Dothideomycetes</taxon>
        <taxon>Dothideomycetidae</taxon>
        <taxon>Mycosphaerellales</taxon>
        <taxon>Mycosphaerellaceae</taxon>
        <taxon>Cercospora</taxon>
    </lineage>
</organism>
<evidence type="ECO:0000313" key="11">
    <source>
        <dbReference type="Proteomes" id="UP000237631"/>
    </source>
</evidence>
<dbReference type="Proteomes" id="UP000237631">
    <property type="component" value="Unassembled WGS sequence"/>
</dbReference>
<dbReference type="Pfam" id="PF01328">
    <property type="entry name" value="Peroxidase_2"/>
    <property type="match status" value="1"/>
</dbReference>
<evidence type="ECO:0000256" key="4">
    <source>
        <dbReference type="ARBA" id="ARBA00022723"/>
    </source>
</evidence>
<feature type="chain" id="PRO_5015658452" description="Heme haloperoxidase family profile domain-containing protein" evidence="8">
    <location>
        <begin position="19"/>
        <end position="429"/>
    </location>
</feature>
<dbReference type="EMBL" id="PNEN01001791">
    <property type="protein sequence ID" value="PPJ50166.1"/>
    <property type="molecule type" value="Genomic_DNA"/>
</dbReference>
<keyword evidence="5" id="KW-0560">Oxidoreductase</keyword>
<comment type="similarity">
    <text evidence="7">Belongs to the chloroperoxidase family.</text>
</comment>
<protein>
    <recommendedName>
        <fullName evidence="9">Heme haloperoxidase family profile domain-containing protein</fullName>
    </recommendedName>
</protein>
<evidence type="ECO:0000256" key="1">
    <source>
        <dbReference type="ARBA" id="ARBA00001970"/>
    </source>
</evidence>
<dbReference type="InterPro" id="IPR000028">
    <property type="entry name" value="Chloroperoxidase"/>
</dbReference>
<name>A0A2S6BRS5_9PEZI</name>
<dbReference type="Gene3D" id="1.10.489.10">
    <property type="entry name" value="Chloroperoxidase-like"/>
    <property type="match status" value="1"/>
</dbReference>
<feature type="signal peptide" evidence="8">
    <location>
        <begin position="1"/>
        <end position="18"/>
    </location>
</feature>
<dbReference type="OrthoDB" id="407298at2759"/>
<evidence type="ECO:0000256" key="6">
    <source>
        <dbReference type="ARBA" id="ARBA00023004"/>
    </source>
</evidence>
<evidence type="ECO:0000256" key="7">
    <source>
        <dbReference type="ARBA" id="ARBA00025795"/>
    </source>
</evidence>
<evidence type="ECO:0000313" key="10">
    <source>
        <dbReference type="EMBL" id="PPJ50166.1"/>
    </source>
</evidence>
<evidence type="ECO:0000256" key="3">
    <source>
        <dbReference type="ARBA" id="ARBA00022617"/>
    </source>
</evidence>
<dbReference type="PANTHER" id="PTHR33577">
    <property type="entry name" value="STERIGMATOCYSTIN BIOSYNTHESIS PEROXIDASE STCC-RELATED"/>
    <property type="match status" value="1"/>
</dbReference>
<dbReference type="AlphaFoldDB" id="A0A2S6BRS5"/>
<dbReference type="InterPro" id="IPR036851">
    <property type="entry name" value="Chloroperoxidase-like_sf"/>
</dbReference>
<evidence type="ECO:0000256" key="8">
    <source>
        <dbReference type="SAM" id="SignalP"/>
    </source>
</evidence>
<keyword evidence="8" id="KW-0732">Signal</keyword>
<dbReference type="PROSITE" id="PS51405">
    <property type="entry name" value="HEME_HALOPEROXIDASE"/>
    <property type="match status" value="1"/>
</dbReference>
<evidence type="ECO:0000256" key="2">
    <source>
        <dbReference type="ARBA" id="ARBA00022559"/>
    </source>
</evidence>
<comment type="cofactor">
    <cofactor evidence="1">
        <name>heme b</name>
        <dbReference type="ChEBI" id="CHEBI:60344"/>
    </cofactor>
</comment>
<accession>A0A2S6BRS5</accession>
<keyword evidence="11" id="KW-1185">Reference proteome</keyword>
<proteinExistence type="inferred from homology"/>
<dbReference type="SUPFAM" id="SSF47571">
    <property type="entry name" value="Cloroperoxidase"/>
    <property type="match status" value="1"/>
</dbReference>
<dbReference type="GO" id="GO:0004601">
    <property type="term" value="F:peroxidase activity"/>
    <property type="evidence" value="ECO:0007669"/>
    <property type="project" value="UniProtKB-KW"/>
</dbReference>
<reference evidence="11" key="1">
    <citation type="journal article" date="2017" name="bioRxiv">
        <title>Conservation of a gene cluster reveals novel cercosporin biosynthetic mechanisms and extends production to the genus Colletotrichum.</title>
        <authorList>
            <person name="de Jonge R."/>
            <person name="Ebert M.K."/>
            <person name="Huitt-Roehl C.R."/>
            <person name="Pal P."/>
            <person name="Suttle J.C."/>
            <person name="Spanner R.E."/>
            <person name="Neubauer J.D."/>
            <person name="Jurick W.M.II."/>
            <person name="Stott K.A."/>
            <person name="Secor G.A."/>
            <person name="Thomma B.P.H.J."/>
            <person name="Van de Peer Y."/>
            <person name="Townsend C.A."/>
            <person name="Bolton M.D."/>
        </authorList>
    </citation>
    <scope>NUCLEOTIDE SEQUENCE [LARGE SCALE GENOMIC DNA]</scope>
    <source>
        <strain evidence="11">CBS538.71</strain>
    </source>
</reference>
<dbReference type="GO" id="GO:0046872">
    <property type="term" value="F:metal ion binding"/>
    <property type="evidence" value="ECO:0007669"/>
    <property type="project" value="UniProtKB-KW"/>
</dbReference>
<gene>
    <name evidence="10" type="ORF">CBER1_05193</name>
</gene>
<evidence type="ECO:0000259" key="9">
    <source>
        <dbReference type="PROSITE" id="PS51405"/>
    </source>
</evidence>
<keyword evidence="4" id="KW-0479">Metal-binding</keyword>
<evidence type="ECO:0000256" key="5">
    <source>
        <dbReference type="ARBA" id="ARBA00023002"/>
    </source>
</evidence>
<keyword evidence="2" id="KW-0575">Peroxidase</keyword>
<dbReference type="PANTHER" id="PTHR33577:SF1">
    <property type="entry name" value="HEME HALOPEROXIDASE FAMILY PROFILE DOMAIN-CONTAINING PROTEIN"/>
    <property type="match status" value="1"/>
</dbReference>
<feature type="domain" description="Heme haloperoxidase family profile" evidence="9">
    <location>
        <begin position="75"/>
        <end position="306"/>
    </location>
</feature>
<keyword evidence="3" id="KW-0349">Heme</keyword>
<comment type="caution">
    <text evidence="10">The sequence shown here is derived from an EMBL/GenBank/DDBJ whole genome shotgun (WGS) entry which is preliminary data.</text>
</comment>